<proteinExistence type="predicted"/>
<accession>A0A176S2B1</accession>
<dbReference type="AlphaFoldDB" id="A0A176S2B1"/>
<gene>
    <name evidence="2" type="ORF">THIOM_002131</name>
</gene>
<protein>
    <recommendedName>
        <fullName evidence="1">Lcl C-terminal domain-containing protein</fullName>
    </recommendedName>
</protein>
<comment type="caution">
    <text evidence="2">The sequence shown here is derived from an EMBL/GenBank/DDBJ whole genome shotgun (WGS) entry which is preliminary data.</text>
</comment>
<sequence length="83" mass="9699">MGAYIEAVNQLQVAGYKNWRLPTIAEMESLIRLNKRYFPNIQSNWYCSSTSHPDGFFLLLGFQSEHRGYNRGYGHVLLTRKDE</sequence>
<evidence type="ECO:0000259" key="1">
    <source>
        <dbReference type="Pfam" id="PF07603"/>
    </source>
</evidence>
<evidence type="ECO:0000313" key="3">
    <source>
        <dbReference type="Proteomes" id="UP000076962"/>
    </source>
</evidence>
<reference evidence="2 3" key="1">
    <citation type="submission" date="2016-05" db="EMBL/GenBank/DDBJ databases">
        <title>Single-cell genome of chain-forming Candidatus Thiomargarita nelsonii and comparison to other large sulfur-oxidizing bacteria.</title>
        <authorList>
            <person name="Winkel M."/>
            <person name="Salman V."/>
            <person name="Woyke T."/>
            <person name="Schulz-Vogt H."/>
            <person name="Richter M."/>
            <person name="Flood B."/>
            <person name="Bailey J."/>
            <person name="Amann R."/>
            <person name="Mussmann M."/>
        </authorList>
    </citation>
    <scope>NUCLEOTIDE SEQUENCE [LARGE SCALE GENOMIC DNA]</scope>
    <source>
        <strain evidence="2 3">THI036</strain>
    </source>
</reference>
<dbReference type="Proteomes" id="UP000076962">
    <property type="component" value="Unassembled WGS sequence"/>
</dbReference>
<organism evidence="2 3">
    <name type="scientific">Candidatus Thiomargarita nelsonii</name>
    <dbReference type="NCBI Taxonomy" id="1003181"/>
    <lineage>
        <taxon>Bacteria</taxon>
        <taxon>Pseudomonadati</taxon>
        <taxon>Pseudomonadota</taxon>
        <taxon>Gammaproteobacteria</taxon>
        <taxon>Thiotrichales</taxon>
        <taxon>Thiotrichaceae</taxon>
        <taxon>Thiomargarita</taxon>
    </lineage>
</organism>
<name>A0A176S2B1_9GAMM</name>
<dbReference type="InterPro" id="IPR011460">
    <property type="entry name" value="Lcl_C"/>
</dbReference>
<evidence type="ECO:0000313" key="2">
    <source>
        <dbReference type="EMBL" id="OAD22084.1"/>
    </source>
</evidence>
<dbReference type="EMBL" id="LUTY01001183">
    <property type="protein sequence ID" value="OAD22084.1"/>
    <property type="molecule type" value="Genomic_DNA"/>
</dbReference>
<feature type="domain" description="Lcl C-terminal" evidence="1">
    <location>
        <begin position="3"/>
        <end position="69"/>
    </location>
</feature>
<dbReference type="Pfam" id="PF07603">
    <property type="entry name" value="Lcl_C"/>
    <property type="match status" value="1"/>
</dbReference>
<keyword evidence="3" id="KW-1185">Reference proteome</keyword>